<keyword evidence="3" id="KW-1185">Reference proteome</keyword>
<dbReference type="SUPFAM" id="SSF56300">
    <property type="entry name" value="Metallo-dependent phosphatases"/>
    <property type="match status" value="1"/>
</dbReference>
<gene>
    <name evidence="2" type="ORF">DZC75_16485</name>
</gene>
<dbReference type="Proteomes" id="UP000258127">
    <property type="component" value="Chromosome"/>
</dbReference>
<dbReference type="EMBL" id="CP031641">
    <property type="protein sequence ID" value="AXO89522.1"/>
    <property type="molecule type" value="Genomic_DNA"/>
</dbReference>
<dbReference type="PANTHER" id="PTHR37844">
    <property type="entry name" value="SER/THR PROTEIN PHOSPHATASE SUPERFAMILY (AFU_ORTHOLOGUE AFUA_1G14840)"/>
    <property type="match status" value="1"/>
</dbReference>
<dbReference type="RefSeq" id="WP_116888863.1">
    <property type="nucleotide sequence ID" value="NZ_CP031641.1"/>
</dbReference>
<dbReference type="AlphaFoldDB" id="A0AAI8PCJ0"/>
<evidence type="ECO:0000313" key="3">
    <source>
        <dbReference type="Proteomes" id="UP000258127"/>
    </source>
</evidence>
<evidence type="ECO:0000259" key="1">
    <source>
        <dbReference type="Pfam" id="PF00149"/>
    </source>
</evidence>
<evidence type="ECO:0000313" key="2">
    <source>
        <dbReference type="EMBL" id="AXO89522.1"/>
    </source>
</evidence>
<dbReference type="Pfam" id="PF00149">
    <property type="entry name" value="Metallophos"/>
    <property type="match status" value="1"/>
</dbReference>
<dbReference type="Gene3D" id="3.60.21.10">
    <property type="match status" value="1"/>
</dbReference>
<sequence>MKVRIYSDLHREFHPWNPPDCSGVDLVILAGDVDKKTRGVQWANESFDCKVAYVMGNHELYGGHLDRTLQKMRDAAAAHVHVLENQILELAGVRVLGTMSWTDFTSTGDQVAASNMAREWMTDFKQIRTDSNYRRIRPDDLVSRNQLAKAWLTEQLNQPYEGKTVVVTHHCPSSVVAGTQNEGHLNAAYTNEWASLIEKSDIWIFGHTHHAVDVTLAGCRLISNPRGYPNEPTAFDPFFEIEI</sequence>
<dbReference type="PANTHER" id="PTHR37844:SF2">
    <property type="entry name" value="SER_THR PROTEIN PHOSPHATASE SUPERFAMILY (AFU_ORTHOLOGUE AFUA_1G14840)"/>
    <property type="match status" value="1"/>
</dbReference>
<reference evidence="2 3" key="1">
    <citation type="submission" date="2018-08" db="EMBL/GenBank/DDBJ databases">
        <authorList>
            <person name="Lee Y."/>
            <person name="Kakembo D."/>
        </authorList>
    </citation>
    <scope>NUCLEOTIDE SEQUENCE [LARGE SCALE GENOMIC DNA]</scope>
    <source>
        <strain evidence="2 3">JBCS1880</strain>
    </source>
</reference>
<protein>
    <submittedName>
        <fullName evidence="2">Serine/threonine protein phosphatase</fullName>
    </submittedName>
</protein>
<proteinExistence type="predicted"/>
<dbReference type="InterPro" id="IPR004843">
    <property type="entry name" value="Calcineurin-like_PHP"/>
</dbReference>
<organism evidence="2 3">
    <name type="scientific">Pseudomonas parafulva</name>
    <dbReference type="NCBI Taxonomy" id="157782"/>
    <lineage>
        <taxon>Bacteria</taxon>
        <taxon>Pseudomonadati</taxon>
        <taxon>Pseudomonadota</taxon>
        <taxon>Gammaproteobacteria</taxon>
        <taxon>Pseudomonadales</taxon>
        <taxon>Pseudomonadaceae</taxon>
        <taxon>Pseudomonas</taxon>
    </lineage>
</organism>
<dbReference type="InterPro" id="IPR029052">
    <property type="entry name" value="Metallo-depent_PP-like"/>
</dbReference>
<name>A0AAI8PCJ0_9PSED</name>
<dbReference type="GO" id="GO:0016787">
    <property type="term" value="F:hydrolase activity"/>
    <property type="evidence" value="ECO:0007669"/>
    <property type="project" value="InterPro"/>
</dbReference>
<feature type="domain" description="Calcineurin-like phosphoesterase" evidence="1">
    <location>
        <begin position="20"/>
        <end position="210"/>
    </location>
</feature>
<accession>A0AAI8PCJ0</accession>